<dbReference type="PROSITE" id="PS51154">
    <property type="entry name" value="MACRO"/>
    <property type="match status" value="1"/>
</dbReference>
<dbReference type="PANTHER" id="PTHR11106">
    <property type="entry name" value="GANGLIOSIDE INDUCED DIFFERENTIATION ASSOCIATED PROTEIN 2-RELATED"/>
    <property type="match status" value="1"/>
</dbReference>
<dbReference type="OrthoDB" id="6194521at2"/>
<dbReference type="AlphaFoldDB" id="A0A8J6PAG0"/>
<evidence type="ECO:0000313" key="2">
    <source>
        <dbReference type="EMBL" id="MBC8609863.1"/>
    </source>
</evidence>
<name>A0A8J6PAG0_9FIRM</name>
<dbReference type="InterPro" id="IPR002589">
    <property type="entry name" value="Macro_dom"/>
</dbReference>
<sequence length="165" mass="18008">MKIILGDITKIKADAIVNAASADLMPQPGISSAIYAAADGELLKMLCKRIGHCRIGHAVATSSCGLSAKYIIHVAGAGWYGGKKRERMLMEQCYLNALQKGWLIGCKSIAVPLIFSGVCHMPRAESIGIAGQAIQKFEERHPEIQVLLVLYRRGIYEMALRILNK</sequence>
<dbReference type="RefSeq" id="WP_093988974.1">
    <property type="nucleotide sequence ID" value="NZ_FYDD01000003.1"/>
</dbReference>
<dbReference type="PANTHER" id="PTHR11106:SF27">
    <property type="entry name" value="MACRO DOMAIN-CONTAINING PROTEIN"/>
    <property type="match status" value="1"/>
</dbReference>
<feature type="domain" description="Macro" evidence="1">
    <location>
        <begin position="1"/>
        <end position="165"/>
    </location>
</feature>
<dbReference type="SUPFAM" id="SSF52949">
    <property type="entry name" value="Macro domain-like"/>
    <property type="match status" value="1"/>
</dbReference>
<dbReference type="Pfam" id="PF01661">
    <property type="entry name" value="Macro"/>
    <property type="match status" value="1"/>
</dbReference>
<keyword evidence="3" id="KW-1185">Reference proteome</keyword>
<dbReference type="InterPro" id="IPR043472">
    <property type="entry name" value="Macro_dom-like"/>
</dbReference>
<accession>A0A8J6PAG0</accession>
<proteinExistence type="predicted"/>
<protein>
    <submittedName>
        <fullName evidence="2">Macro domain-containing protein</fullName>
    </submittedName>
</protein>
<organism evidence="2 3">
    <name type="scientific">Massiliimalia timonensis</name>
    <dbReference type="NCBI Taxonomy" id="1987501"/>
    <lineage>
        <taxon>Bacteria</taxon>
        <taxon>Bacillati</taxon>
        <taxon>Bacillota</taxon>
        <taxon>Clostridia</taxon>
        <taxon>Eubacteriales</taxon>
        <taxon>Oscillospiraceae</taxon>
        <taxon>Massiliimalia</taxon>
    </lineage>
</organism>
<dbReference type="Proteomes" id="UP000632659">
    <property type="component" value="Unassembled WGS sequence"/>
</dbReference>
<evidence type="ECO:0000313" key="3">
    <source>
        <dbReference type="Proteomes" id="UP000632659"/>
    </source>
</evidence>
<gene>
    <name evidence="2" type="ORF">H8702_01840</name>
</gene>
<comment type="caution">
    <text evidence="2">The sequence shown here is derived from an EMBL/GenBank/DDBJ whole genome shotgun (WGS) entry which is preliminary data.</text>
</comment>
<dbReference type="EMBL" id="JACRTL010000001">
    <property type="protein sequence ID" value="MBC8609863.1"/>
    <property type="molecule type" value="Genomic_DNA"/>
</dbReference>
<dbReference type="Gene3D" id="3.40.220.10">
    <property type="entry name" value="Leucine Aminopeptidase, subunit E, domain 1"/>
    <property type="match status" value="1"/>
</dbReference>
<reference evidence="2" key="1">
    <citation type="submission" date="2020-08" db="EMBL/GenBank/DDBJ databases">
        <title>Genome public.</title>
        <authorList>
            <person name="Liu C."/>
            <person name="Sun Q."/>
        </authorList>
    </citation>
    <scope>NUCLEOTIDE SEQUENCE</scope>
    <source>
        <strain evidence="2">NSJ-15</strain>
    </source>
</reference>
<dbReference type="SMART" id="SM00506">
    <property type="entry name" value="A1pp"/>
    <property type="match status" value="1"/>
</dbReference>
<evidence type="ECO:0000259" key="1">
    <source>
        <dbReference type="PROSITE" id="PS51154"/>
    </source>
</evidence>